<dbReference type="SUPFAM" id="SSF81383">
    <property type="entry name" value="F-box domain"/>
    <property type="match status" value="1"/>
</dbReference>
<dbReference type="InterPro" id="IPR055411">
    <property type="entry name" value="LRR_FXL15/At3g58940/PEG3-like"/>
</dbReference>
<protein>
    <recommendedName>
        <fullName evidence="1">F-box domain-containing protein</fullName>
    </recommendedName>
</protein>
<dbReference type="SUPFAM" id="SSF52047">
    <property type="entry name" value="RNI-like"/>
    <property type="match status" value="1"/>
</dbReference>
<sequence>MTDTDLLASLPAHLLDDILKRLALRDAVRTSALSRAWRRRWESVPGLSLSFPDGAPPSVISGVLFLYTAPRISHFAACEINEQSASHLDHWLITLSRRSVQSICIDLDQDLWYSDRGLLHSSIFSCTRLVSLDLRWCAIPSLSTGFSGFPVLEKLCLDAVRFLEHGERQLQAIVRGSPLLRVLKLEHVENPVDCVIDAPNVRRLIYCSEFVNIDSGRFRERFGELPCLQDAAISAPLASTPDCLSLLLAVVARVRLLTFCWLEERFKIDSIPFTFYNLRTLELWIHFSTINPIISLFSLLRSSPNLEKLKVQLQNPGMVADWEFLNAQWTDGMCANLQIVEIISNPVHGWLPISLMKLILSKASLLRTMSVDICLGSQDDQLNELLTCRRVSAQAQVLFETASQARRQAQAYVLLLLC</sequence>
<feature type="domain" description="F-box" evidence="1">
    <location>
        <begin position="4"/>
        <end position="38"/>
    </location>
</feature>
<accession>A0AAQ3UH64</accession>
<evidence type="ECO:0000313" key="2">
    <source>
        <dbReference type="EMBL" id="WVZ91639.1"/>
    </source>
</evidence>
<evidence type="ECO:0000259" key="1">
    <source>
        <dbReference type="PROSITE" id="PS50181"/>
    </source>
</evidence>
<dbReference type="Pfam" id="PF00646">
    <property type="entry name" value="F-box"/>
    <property type="match status" value="1"/>
</dbReference>
<dbReference type="PROSITE" id="PS50181">
    <property type="entry name" value="FBOX"/>
    <property type="match status" value="1"/>
</dbReference>
<dbReference type="Pfam" id="PF24758">
    <property type="entry name" value="LRR_At5g56370"/>
    <property type="match status" value="1"/>
</dbReference>
<dbReference type="PANTHER" id="PTHR31900">
    <property type="entry name" value="F-BOX/RNI SUPERFAMILY PROTEIN-RELATED"/>
    <property type="match status" value="1"/>
</dbReference>
<organism evidence="2 3">
    <name type="scientific">Paspalum notatum var. saurae</name>
    <dbReference type="NCBI Taxonomy" id="547442"/>
    <lineage>
        <taxon>Eukaryota</taxon>
        <taxon>Viridiplantae</taxon>
        <taxon>Streptophyta</taxon>
        <taxon>Embryophyta</taxon>
        <taxon>Tracheophyta</taxon>
        <taxon>Spermatophyta</taxon>
        <taxon>Magnoliopsida</taxon>
        <taxon>Liliopsida</taxon>
        <taxon>Poales</taxon>
        <taxon>Poaceae</taxon>
        <taxon>PACMAD clade</taxon>
        <taxon>Panicoideae</taxon>
        <taxon>Andropogonodae</taxon>
        <taxon>Paspaleae</taxon>
        <taxon>Paspalinae</taxon>
        <taxon>Paspalum</taxon>
    </lineage>
</organism>
<dbReference type="InterPro" id="IPR032675">
    <property type="entry name" value="LRR_dom_sf"/>
</dbReference>
<dbReference type="InterPro" id="IPR050232">
    <property type="entry name" value="FBL13/AtMIF1-like"/>
</dbReference>
<dbReference type="InterPro" id="IPR036047">
    <property type="entry name" value="F-box-like_dom_sf"/>
</dbReference>
<dbReference type="PANTHER" id="PTHR31900:SF30">
    <property type="entry name" value="SUPERFAMILY PROTEIN, PUTATIVE-RELATED"/>
    <property type="match status" value="1"/>
</dbReference>
<dbReference type="Proteomes" id="UP001341281">
    <property type="component" value="Chromosome 09"/>
</dbReference>
<name>A0AAQ3UH64_PASNO</name>
<proteinExistence type="predicted"/>
<dbReference type="InterPro" id="IPR001810">
    <property type="entry name" value="F-box_dom"/>
</dbReference>
<gene>
    <name evidence="2" type="ORF">U9M48_037783</name>
</gene>
<dbReference type="EMBL" id="CP144753">
    <property type="protein sequence ID" value="WVZ91639.1"/>
    <property type="molecule type" value="Genomic_DNA"/>
</dbReference>
<reference evidence="2 3" key="1">
    <citation type="submission" date="2024-02" db="EMBL/GenBank/DDBJ databases">
        <title>High-quality chromosome-scale genome assembly of Pensacola bahiagrass (Paspalum notatum Flugge var. saurae).</title>
        <authorList>
            <person name="Vega J.M."/>
            <person name="Podio M."/>
            <person name="Orjuela J."/>
            <person name="Siena L.A."/>
            <person name="Pessino S.C."/>
            <person name="Combes M.C."/>
            <person name="Mariac C."/>
            <person name="Albertini E."/>
            <person name="Pupilli F."/>
            <person name="Ortiz J.P.A."/>
            <person name="Leblanc O."/>
        </authorList>
    </citation>
    <scope>NUCLEOTIDE SEQUENCE [LARGE SCALE GENOMIC DNA]</scope>
    <source>
        <strain evidence="2">R1</strain>
        <tissue evidence="2">Leaf</tissue>
    </source>
</reference>
<evidence type="ECO:0000313" key="3">
    <source>
        <dbReference type="Proteomes" id="UP001341281"/>
    </source>
</evidence>
<dbReference type="AlphaFoldDB" id="A0AAQ3UH64"/>
<dbReference type="Gene3D" id="3.80.10.10">
    <property type="entry name" value="Ribonuclease Inhibitor"/>
    <property type="match status" value="1"/>
</dbReference>
<keyword evidence="3" id="KW-1185">Reference proteome</keyword>